<proteinExistence type="predicted"/>
<dbReference type="EMBL" id="JFBX01000064">
    <property type="protein sequence ID" value="KXH51439.1"/>
    <property type="molecule type" value="Genomic_DNA"/>
</dbReference>
<organism evidence="2 3">
    <name type="scientific">Colletotrichum simmondsii</name>
    <dbReference type="NCBI Taxonomy" id="703756"/>
    <lineage>
        <taxon>Eukaryota</taxon>
        <taxon>Fungi</taxon>
        <taxon>Dikarya</taxon>
        <taxon>Ascomycota</taxon>
        <taxon>Pezizomycotina</taxon>
        <taxon>Sordariomycetes</taxon>
        <taxon>Hypocreomycetidae</taxon>
        <taxon>Glomerellales</taxon>
        <taxon>Glomerellaceae</taxon>
        <taxon>Colletotrichum</taxon>
        <taxon>Colletotrichum acutatum species complex</taxon>
    </lineage>
</organism>
<accession>A0A135TTH9</accession>
<evidence type="ECO:0000313" key="3">
    <source>
        <dbReference type="Proteomes" id="UP000070328"/>
    </source>
</evidence>
<dbReference type="Proteomes" id="UP000070328">
    <property type="component" value="Unassembled WGS sequence"/>
</dbReference>
<sequence>MLKNNRRKLVIIQLFLPFPFSSLESPQIKKSRAKRFPSLLPSNANQHRHQNQQGNHTRLTPFHPSSLRNSRPAPGSRSLASHHRPRHLPHLDIHLIHLRSSGALIIHWLHPASPVQLSLPSVFIAASNQLRRLSSAPLSSRGLTTLDDVFFSSLPLDSSFAHPGFIVIGPRRLFLCPVFVSFESLGPSNEILAPPRHPSPSGPILDTSSRQKTHLQDLVDDVGIYSSTAEHPPDGCPGRLFSSHCNSTSLTGYSASLLAPISSPVRPSDGQPATARHLTASLFQEPITPLYQPFRPEIEASPRRVTAFLILASSGSFAFELLALYDRLSLLLYGILSLSLLPLLPSTA</sequence>
<evidence type="ECO:0000256" key="1">
    <source>
        <dbReference type="SAM" id="MobiDB-lite"/>
    </source>
</evidence>
<protein>
    <submittedName>
        <fullName evidence="2">Uncharacterized protein</fullName>
    </submittedName>
</protein>
<evidence type="ECO:0000313" key="2">
    <source>
        <dbReference type="EMBL" id="KXH51439.1"/>
    </source>
</evidence>
<keyword evidence="3" id="KW-1185">Reference proteome</keyword>
<dbReference type="AlphaFoldDB" id="A0A135TTH9"/>
<feature type="region of interest" description="Disordered" evidence="1">
    <location>
        <begin position="39"/>
        <end position="83"/>
    </location>
</feature>
<reference evidence="2 3" key="1">
    <citation type="submission" date="2014-02" db="EMBL/GenBank/DDBJ databases">
        <title>The genome sequence of Colletotrichum simmondsii CBS122122.</title>
        <authorList>
            <person name="Baroncelli R."/>
            <person name="Thon M.R."/>
        </authorList>
    </citation>
    <scope>NUCLEOTIDE SEQUENCE [LARGE SCALE GENOMIC DNA]</scope>
    <source>
        <strain evidence="2 3">CBS122122</strain>
    </source>
</reference>
<name>A0A135TTH9_9PEZI</name>
<comment type="caution">
    <text evidence="2">The sequence shown here is derived from an EMBL/GenBank/DDBJ whole genome shotgun (WGS) entry which is preliminary data.</text>
</comment>
<gene>
    <name evidence="2" type="ORF">CSIM01_08225</name>
</gene>